<feature type="transmembrane region" description="Helical" evidence="8">
    <location>
        <begin position="102"/>
        <end position="119"/>
    </location>
</feature>
<keyword evidence="6 8" id="KW-1133">Transmembrane helix</keyword>
<reference evidence="9 10" key="1">
    <citation type="submission" date="2023-07" db="EMBL/GenBank/DDBJ databases">
        <title>Sequencing the genomes of 1000 actinobacteria strains.</title>
        <authorList>
            <person name="Klenk H.-P."/>
        </authorList>
    </citation>
    <scope>NUCLEOTIDE SEQUENCE [LARGE SCALE GENOMIC DNA]</scope>
    <source>
        <strain evidence="9 10">DSM 45554</strain>
    </source>
</reference>
<protein>
    <recommendedName>
        <fullName evidence="8">Probable membrane transporter protein</fullName>
    </recommendedName>
</protein>
<sequence>MHLDGGALFGALFALIFVSAILQSLSGFGFALLSAPLLAATIGGAEAVSTIIITGTACDVAILAMRRSVPRPVGREVWALAGWSVPGMLVGAWLLAWLPASGLQVFVACVVIGAVVLRLRSRERGVVVRPAWAVPAGFLSGALSTSTSLGGPPSVYYLVHRDLAPHAMRDTLVTVSLVRLPLSVASLVIAGTWQTYEYWLPLVGAALLGQLVGARAFHAFGSSRYERVVLCLLVVSALVSVGALLLG</sequence>
<gene>
    <name evidence="9" type="ORF">J2S48_002138</name>
</gene>
<evidence type="ECO:0000256" key="2">
    <source>
        <dbReference type="ARBA" id="ARBA00009142"/>
    </source>
</evidence>
<accession>A0ABU2CMS2</accession>
<organism evidence="9 10">
    <name type="scientific">Promicromonospora iranensis</name>
    <dbReference type="NCBI Taxonomy" id="1105144"/>
    <lineage>
        <taxon>Bacteria</taxon>
        <taxon>Bacillati</taxon>
        <taxon>Actinomycetota</taxon>
        <taxon>Actinomycetes</taxon>
        <taxon>Micrococcales</taxon>
        <taxon>Promicromonosporaceae</taxon>
        <taxon>Promicromonospora</taxon>
    </lineage>
</organism>
<evidence type="ECO:0000256" key="4">
    <source>
        <dbReference type="ARBA" id="ARBA00022475"/>
    </source>
</evidence>
<feature type="transmembrane region" description="Helical" evidence="8">
    <location>
        <begin position="171"/>
        <end position="192"/>
    </location>
</feature>
<dbReference type="Pfam" id="PF01925">
    <property type="entry name" value="TauE"/>
    <property type="match status" value="1"/>
</dbReference>
<dbReference type="InterPro" id="IPR002781">
    <property type="entry name" value="TM_pro_TauE-like"/>
</dbReference>
<feature type="transmembrane region" description="Helical" evidence="8">
    <location>
        <begin position="77"/>
        <end position="96"/>
    </location>
</feature>
<evidence type="ECO:0000256" key="1">
    <source>
        <dbReference type="ARBA" id="ARBA00004651"/>
    </source>
</evidence>
<evidence type="ECO:0000313" key="10">
    <source>
        <dbReference type="Proteomes" id="UP001183585"/>
    </source>
</evidence>
<keyword evidence="7 8" id="KW-0472">Membrane</keyword>
<dbReference type="Proteomes" id="UP001183585">
    <property type="component" value="Unassembled WGS sequence"/>
</dbReference>
<evidence type="ECO:0000313" key="9">
    <source>
        <dbReference type="EMBL" id="MDR7382623.1"/>
    </source>
</evidence>
<comment type="similarity">
    <text evidence="2 8">Belongs to the 4-toluene sulfonate uptake permease (TSUP) (TC 2.A.102) family.</text>
</comment>
<comment type="caution">
    <text evidence="9">The sequence shown here is derived from an EMBL/GenBank/DDBJ whole genome shotgun (WGS) entry which is preliminary data.</text>
</comment>
<keyword evidence="5 8" id="KW-0812">Transmembrane</keyword>
<feature type="transmembrane region" description="Helical" evidence="8">
    <location>
        <begin position="37"/>
        <end position="65"/>
    </location>
</feature>
<dbReference type="PANTHER" id="PTHR30269">
    <property type="entry name" value="TRANSMEMBRANE PROTEIN YFCA"/>
    <property type="match status" value="1"/>
</dbReference>
<dbReference type="EMBL" id="JAVDYE010000001">
    <property type="protein sequence ID" value="MDR7382623.1"/>
    <property type="molecule type" value="Genomic_DNA"/>
</dbReference>
<keyword evidence="3" id="KW-0813">Transport</keyword>
<evidence type="ECO:0000256" key="6">
    <source>
        <dbReference type="ARBA" id="ARBA00022989"/>
    </source>
</evidence>
<feature type="transmembrane region" description="Helical" evidence="8">
    <location>
        <begin position="198"/>
        <end position="217"/>
    </location>
</feature>
<keyword evidence="4 8" id="KW-1003">Cell membrane</keyword>
<dbReference type="RefSeq" id="WP_274993111.1">
    <property type="nucleotide sequence ID" value="NZ_JAJQQP010000004.1"/>
</dbReference>
<keyword evidence="10" id="KW-1185">Reference proteome</keyword>
<comment type="subcellular location">
    <subcellularLocation>
        <location evidence="1 8">Cell membrane</location>
        <topology evidence="1 8">Multi-pass membrane protein</topology>
    </subcellularLocation>
</comment>
<evidence type="ECO:0000256" key="3">
    <source>
        <dbReference type="ARBA" id="ARBA00022448"/>
    </source>
</evidence>
<feature type="transmembrane region" description="Helical" evidence="8">
    <location>
        <begin position="7"/>
        <end position="31"/>
    </location>
</feature>
<name>A0ABU2CMS2_9MICO</name>
<evidence type="ECO:0000256" key="5">
    <source>
        <dbReference type="ARBA" id="ARBA00022692"/>
    </source>
</evidence>
<proteinExistence type="inferred from homology"/>
<evidence type="ECO:0000256" key="8">
    <source>
        <dbReference type="RuleBase" id="RU363041"/>
    </source>
</evidence>
<dbReference type="InterPro" id="IPR052017">
    <property type="entry name" value="TSUP"/>
</dbReference>
<evidence type="ECO:0000256" key="7">
    <source>
        <dbReference type="ARBA" id="ARBA00023136"/>
    </source>
</evidence>
<dbReference type="PANTHER" id="PTHR30269:SF37">
    <property type="entry name" value="MEMBRANE TRANSPORTER PROTEIN"/>
    <property type="match status" value="1"/>
</dbReference>
<feature type="transmembrane region" description="Helical" evidence="8">
    <location>
        <begin position="229"/>
        <end position="246"/>
    </location>
</feature>